<evidence type="ECO:0000313" key="3">
    <source>
        <dbReference type="Proteomes" id="UP001589838"/>
    </source>
</evidence>
<reference evidence="2 3" key="1">
    <citation type="submission" date="2024-09" db="EMBL/GenBank/DDBJ databases">
        <authorList>
            <person name="Sun Q."/>
            <person name="Mori K."/>
        </authorList>
    </citation>
    <scope>NUCLEOTIDE SEQUENCE [LARGE SCALE GENOMIC DNA]</scope>
    <source>
        <strain evidence="2 3">NCAIM B.02610</strain>
    </source>
</reference>
<keyword evidence="3" id="KW-1185">Reference proteome</keyword>
<dbReference type="Proteomes" id="UP001589838">
    <property type="component" value="Unassembled WGS sequence"/>
</dbReference>
<evidence type="ECO:0000313" key="2">
    <source>
        <dbReference type="EMBL" id="MFC0470417.1"/>
    </source>
</evidence>
<accession>A0ABV6KBT6</accession>
<dbReference type="SUPFAM" id="SSF52317">
    <property type="entry name" value="Class I glutamine amidotransferase-like"/>
    <property type="match status" value="1"/>
</dbReference>
<gene>
    <name evidence="2" type="ORF">ACFFHM_07750</name>
</gene>
<dbReference type="InterPro" id="IPR029010">
    <property type="entry name" value="ThuA-like"/>
</dbReference>
<sequence>MKQLLAVCGDHYHPSEPIKEALTKALAHSALKQKYAIRYIEPSELVDALNDKPDCVILSKENRLNPTDDIVTSWMTIEIETAIANYVNEGGSWLAWHSGLASYQPGSPFTNMLRGYFEYHPEKHQQVTYNRKGSEDALTFTILDEHYFVYCDVANTDVFLRSESIDGQSIAGWRHSYGNGRVSCYAPAHRREGLNHQMVISLLVENIAWCCNDNE</sequence>
<dbReference type="Pfam" id="PF06283">
    <property type="entry name" value="ThuA"/>
    <property type="match status" value="1"/>
</dbReference>
<name>A0ABV6KBT6_9BACI</name>
<protein>
    <submittedName>
        <fullName evidence="2">ThuA domain-containing protein</fullName>
    </submittedName>
</protein>
<dbReference type="InterPro" id="IPR029062">
    <property type="entry name" value="Class_I_gatase-like"/>
</dbReference>
<dbReference type="Gene3D" id="3.40.50.880">
    <property type="match status" value="1"/>
</dbReference>
<proteinExistence type="predicted"/>
<evidence type="ECO:0000259" key="1">
    <source>
        <dbReference type="Pfam" id="PF06283"/>
    </source>
</evidence>
<dbReference type="EMBL" id="JBHLUX010000020">
    <property type="protein sequence ID" value="MFC0470417.1"/>
    <property type="molecule type" value="Genomic_DNA"/>
</dbReference>
<feature type="domain" description="ThuA-like" evidence="1">
    <location>
        <begin position="47"/>
        <end position="210"/>
    </location>
</feature>
<comment type="caution">
    <text evidence="2">The sequence shown here is derived from an EMBL/GenBank/DDBJ whole genome shotgun (WGS) entry which is preliminary data.</text>
</comment>
<organism evidence="2 3">
    <name type="scientific">Halalkalibacter kiskunsagensis</name>
    <dbReference type="NCBI Taxonomy" id="1548599"/>
    <lineage>
        <taxon>Bacteria</taxon>
        <taxon>Bacillati</taxon>
        <taxon>Bacillota</taxon>
        <taxon>Bacilli</taxon>
        <taxon>Bacillales</taxon>
        <taxon>Bacillaceae</taxon>
        <taxon>Halalkalibacter</taxon>
    </lineage>
</organism>
<dbReference type="RefSeq" id="WP_335960219.1">
    <property type="nucleotide sequence ID" value="NZ_JAXBLX010000009.1"/>
</dbReference>